<dbReference type="Pfam" id="PF00059">
    <property type="entry name" value="Lectin_C"/>
    <property type="match status" value="1"/>
</dbReference>
<feature type="transmembrane region" description="Helical" evidence="3">
    <location>
        <begin position="78"/>
        <end position="100"/>
    </location>
</feature>
<dbReference type="GO" id="GO:0005886">
    <property type="term" value="C:plasma membrane"/>
    <property type="evidence" value="ECO:0007669"/>
    <property type="project" value="UniProtKB-SubCell"/>
</dbReference>
<protein>
    <recommendedName>
        <fullName evidence="5">C-type lectin domain-containing protein</fullName>
    </recommendedName>
</protein>
<dbReference type="PROSITE" id="PS50041">
    <property type="entry name" value="C_TYPE_LECTIN_2"/>
    <property type="match status" value="1"/>
</dbReference>
<sequence>MALSAHHIRFRADCPALWELPLLLLLQQGCDCSHTSNVDGLLVEKSDGVAAIMNQEERVSPGTAAPAEGSSCSRLSPWVFLTSALAVKTALMTVGLVVLFHRSCGQYKTLPENAQGWHCITSGSASQKVSWKCCQEGWRPFQESCYYFSDDQMPWDESQQNCSGMGSQLVVINTEAEQDFLSKEIRRQMKYRLNGINLYIGLRAQKVGQWRWADQTPYNVTAAFWRSGEPSNVTDEPCVVISYQKDVFRNWNDVPCRIRFYRICENAAVTL</sequence>
<dbReference type="SUPFAM" id="SSF56436">
    <property type="entry name" value="C-type lectin-like"/>
    <property type="match status" value="1"/>
</dbReference>
<keyword evidence="3" id="KW-0812">Transmembrane</keyword>
<gene>
    <name evidence="6" type="primary">LOC119717054</name>
</gene>
<dbReference type="SMART" id="SM00034">
    <property type="entry name" value="CLECT"/>
    <property type="match status" value="1"/>
</dbReference>
<name>A0A8B9TL04_ANAPL</name>
<dbReference type="InterPro" id="IPR050828">
    <property type="entry name" value="C-type_lectin/matrix_domain"/>
</dbReference>
<keyword evidence="2" id="KW-0430">Lectin</keyword>
<feature type="chain" id="PRO_5034658015" description="C-type lectin domain-containing protein" evidence="4">
    <location>
        <begin position="33"/>
        <end position="271"/>
    </location>
</feature>
<evidence type="ECO:0000256" key="3">
    <source>
        <dbReference type="SAM" id="Phobius"/>
    </source>
</evidence>
<evidence type="ECO:0000313" key="6">
    <source>
        <dbReference type="Ensembl" id="ENSAPLP00020023065.1"/>
    </source>
</evidence>
<dbReference type="PANTHER" id="PTHR45710:SF31">
    <property type="entry name" value="EARLY ACTIVATION ANTIGEN CD69"/>
    <property type="match status" value="1"/>
</dbReference>
<comment type="subcellular location">
    <subcellularLocation>
        <location evidence="1">Cell membrane</location>
        <topology evidence="1">Single-pass type II membrane protein</topology>
    </subcellularLocation>
</comment>
<dbReference type="Gene3D" id="3.10.100.10">
    <property type="entry name" value="Mannose-Binding Protein A, subunit A"/>
    <property type="match status" value="1"/>
</dbReference>
<proteinExistence type="predicted"/>
<dbReference type="PANTHER" id="PTHR45710">
    <property type="entry name" value="C-TYPE LECTIN DOMAIN-CONTAINING PROTEIN 180"/>
    <property type="match status" value="1"/>
</dbReference>
<reference evidence="6" key="2">
    <citation type="submission" date="2025-09" db="UniProtKB">
        <authorList>
            <consortium name="Ensembl"/>
        </authorList>
    </citation>
    <scope>IDENTIFICATION</scope>
</reference>
<keyword evidence="3" id="KW-1133">Transmembrane helix</keyword>
<evidence type="ECO:0000256" key="4">
    <source>
        <dbReference type="SAM" id="SignalP"/>
    </source>
</evidence>
<dbReference type="InterPro" id="IPR033989">
    <property type="entry name" value="CD209-like_CTLD"/>
</dbReference>
<evidence type="ECO:0000256" key="1">
    <source>
        <dbReference type="ARBA" id="ARBA00004401"/>
    </source>
</evidence>
<organism evidence="6 7">
    <name type="scientific">Anas platyrhynchos</name>
    <name type="common">Mallard</name>
    <name type="synonym">Anas boschas</name>
    <dbReference type="NCBI Taxonomy" id="8839"/>
    <lineage>
        <taxon>Eukaryota</taxon>
        <taxon>Metazoa</taxon>
        <taxon>Chordata</taxon>
        <taxon>Craniata</taxon>
        <taxon>Vertebrata</taxon>
        <taxon>Euteleostomi</taxon>
        <taxon>Archelosauria</taxon>
        <taxon>Archosauria</taxon>
        <taxon>Dinosauria</taxon>
        <taxon>Saurischia</taxon>
        <taxon>Theropoda</taxon>
        <taxon>Coelurosauria</taxon>
        <taxon>Aves</taxon>
        <taxon>Neognathae</taxon>
        <taxon>Galloanserae</taxon>
        <taxon>Anseriformes</taxon>
        <taxon>Anatidae</taxon>
        <taxon>Anatinae</taxon>
        <taxon>Anas</taxon>
    </lineage>
</organism>
<dbReference type="InterPro" id="IPR001304">
    <property type="entry name" value="C-type_lectin-like"/>
</dbReference>
<evidence type="ECO:0000259" key="5">
    <source>
        <dbReference type="PROSITE" id="PS50041"/>
    </source>
</evidence>
<feature type="signal peptide" evidence="4">
    <location>
        <begin position="1"/>
        <end position="32"/>
    </location>
</feature>
<reference evidence="6" key="1">
    <citation type="submission" date="2025-08" db="UniProtKB">
        <authorList>
            <consortium name="Ensembl"/>
        </authorList>
    </citation>
    <scope>IDENTIFICATION</scope>
</reference>
<dbReference type="InterPro" id="IPR016186">
    <property type="entry name" value="C-type_lectin-like/link_sf"/>
</dbReference>
<keyword evidence="4" id="KW-0732">Signal</keyword>
<dbReference type="Proteomes" id="UP000694400">
    <property type="component" value="Unassembled WGS sequence"/>
</dbReference>
<dbReference type="Ensembl" id="ENSAPLT00020024901.1">
    <property type="protein sequence ID" value="ENSAPLP00020023065.1"/>
    <property type="gene ID" value="ENSAPLG00020016032.1"/>
</dbReference>
<dbReference type="CDD" id="cd03590">
    <property type="entry name" value="CLECT_DC-SIGN_like"/>
    <property type="match status" value="1"/>
</dbReference>
<keyword evidence="3" id="KW-0472">Membrane</keyword>
<evidence type="ECO:0000256" key="2">
    <source>
        <dbReference type="ARBA" id="ARBA00022734"/>
    </source>
</evidence>
<dbReference type="InterPro" id="IPR016187">
    <property type="entry name" value="CTDL_fold"/>
</dbReference>
<accession>A0A8B9TL04</accession>
<dbReference type="AlphaFoldDB" id="A0A8B9TL04"/>
<feature type="domain" description="C-type lectin" evidence="5">
    <location>
        <begin position="141"/>
        <end position="265"/>
    </location>
</feature>
<dbReference type="GO" id="GO:0030246">
    <property type="term" value="F:carbohydrate binding"/>
    <property type="evidence" value="ECO:0007669"/>
    <property type="project" value="UniProtKB-KW"/>
</dbReference>
<evidence type="ECO:0000313" key="7">
    <source>
        <dbReference type="Proteomes" id="UP000694400"/>
    </source>
</evidence>